<keyword evidence="7" id="KW-0378">Hydrolase</keyword>
<keyword evidence="9 12" id="KW-1133">Transmembrane helix</keyword>
<evidence type="ECO:0000256" key="11">
    <source>
        <dbReference type="ARBA" id="ARBA00023136"/>
    </source>
</evidence>
<feature type="transmembrane region" description="Helical" evidence="12">
    <location>
        <begin position="107"/>
        <end position="132"/>
    </location>
</feature>
<feature type="transmembrane region" description="Helical" evidence="12">
    <location>
        <begin position="576"/>
        <end position="597"/>
    </location>
</feature>
<evidence type="ECO:0000256" key="4">
    <source>
        <dbReference type="ARBA" id="ARBA00022670"/>
    </source>
</evidence>
<evidence type="ECO:0000259" key="13">
    <source>
        <dbReference type="Pfam" id="PF01435"/>
    </source>
</evidence>
<keyword evidence="3" id="KW-1003">Cell membrane</keyword>
<name>A0ABX7C6S8_9HYPH</name>
<keyword evidence="11 12" id="KW-0472">Membrane</keyword>
<evidence type="ECO:0000256" key="8">
    <source>
        <dbReference type="ARBA" id="ARBA00022833"/>
    </source>
</evidence>
<evidence type="ECO:0000313" key="15">
    <source>
        <dbReference type="Proteomes" id="UP000595857"/>
    </source>
</evidence>
<feature type="transmembrane region" description="Helical" evidence="12">
    <location>
        <begin position="545"/>
        <end position="564"/>
    </location>
</feature>
<comment type="subcellular location">
    <subcellularLocation>
        <location evidence="2">Cell membrane</location>
        <topology evidence="2">Multi-pass membrane protein</topology>
    </subcellularLocation>
</comment>
<reference evidence="14 15" key="1">
    <citation type="submission" date="2021-01" db="EMBL/GenBank/DDBJ databases">
        <title>Genome seq and assembly of Devosia sp. LEGU1.</title>
        <authorList>
            <person name="Chhetri G."/>
        </authorList>
    </citation>
    <scope>NUCLEOTIDE SEQUENCE [LARGE SCALE GENOMIC DNA]</scope>
    <source>
        <strain evidence="14 15">LEGU1</strain>
    </source>
</reference>
<gene>
    <name evidence="14" type="ORF">JI748_02560</name>
</gene>
<feature type="transmembrane region" description="Helical" evidence="12">
    <location>
        <begin position="153"/>
        <end position="175"/>
    </location>
</feature>
<keyword evidence="8" id="KW-0862">Zinc</keyword>
<evidence type="ECO:0000256" key="1">
    <source>
        <dbReference type="ARBA" id="ARBA00001947"/>
    </source>
</evidence>
<evidence type="ECO:0000256" key="6">
    <source>
        <dbReference type="ARBA" id="ARBA00022723"/>
    </source>
</evidence>
<keyword evidence="15" id="KW-1185">Reference proteome</keyword>
<dbReference type="InterPro" id="IPR050083">
    <property type="entry name" value="HtpX_protease"/>
</dbReference>
<keyword evidence="5 12" id="KW-0812">Transmembrane</keyword>
<feature type="domain" description="Peptidase M48" evidence="13">
    <location>
        <begin position="298"/>
        <end position="467"/>
    </location>
</feature>
<keyword evidence="6" id="KW-0479">Metal-binding</keyword>
<dbReference type="RefSeq" id="WP_201634775.1">
    <property type="nucleotide sequence ID" value="NZ_CP068046.1"/>
</dbReference>
<dbReference type="PANTHER" id="PTHR43221:SF1">
    <property type="entry name" value="PROTEASE HTPX"/>
    <property type="match status" value="1"/>
</dbReference>
<evidence type="ECO:0000256" key="10">
    <source>
        <dbReference type="ARBA" id="ARBA00023049"/>
    </source>
</evidence>
<evidence type="ECO:0000256" key="12">
    <source>
        <dbReference type="SAM" id="Phobius"/>
    </source>
</evidence>
<dbReference type="Pfam" id="PF01435">
    <property type="entry name" value="Peptidase_M48"/>
    <property type="match status" value="1"/>
</dbReference>
<accession>A0ABX7C6S8</accession>
<evidence type="ECO:0000256" key="7">
    <source>
        <dbReference type="ARBA" id="ARBA00022801"/>
    </source>
</evidence>
<evidence type="ECO:0000256" key="9">
    <source>
        <dbReference type="ARBA" id="ARBA00022989"/>
    </source>
</evidence>
<evidence type="ECO:0000313" key="14">
    <source>
        <dbReference type="EMBL" id="QQR39916.1"/>
    </source>
</evidence>
<keyword evidence="4" id="KW-0645">Protease</keyword>
<evidence type="ECO:0000256" key="2">
    <source>
        <dbReference type="ARBA" id="ARBA00004651"/>
    </source>
</evidence>
<proteinExistence type="predicted"/>
<keyword evidence="10" id="KW-0482">Metalloprotease</keyword>
<protein>
    <submittedName>
        <fullName evidence="14">M48 family metallopeptidase</fullName>
    </submittedName>
</protein>
<feature type="transmembrane region" description="Helical" evidence="12">
    <location>
        <begin position="187"/>
        <end position="209"/>
    </location>
</feature>
<dbReference type="InterPro" id="IPR001915">
    <property type="entry name" value="Peptidase_M48"/>
</dbReference>
<dbReference type="EMBL" id="CP068046">
    <property type="protein sequence ID" value="QQR39916.1"/>
    <property type="molecule type" value="Genomic_DNA"/>
</dbReference>
<sequence length="715" mass="76417">MLNSKLFLVVSTLVLPLLVVALGLWETGRGTEYRDFVVGERSALKAQLVEMEALPPPEFGGINMGMRYQADGNTYVGEFALDKMREAIGGFDLALAVAEYRQVLPPVVIASGGAAFLIGLGVILVSGMLAAVGARTRPGLLHGFSVVRRILPGALIGLVVITALAAVSIVLFEVAPLVRLDRLGRGQAYVLAIAAALVALALVTAWQALAQLRRFSLLFEPEAYPLIAQAVDRDVAPGLWRLVESFAQRLGAPVPDTIAVGLAQGFFVVSGPVKLLPDEQTVTGNTLHVPLGHLVFMQLDEAATVIGHELAHFAGEDTAYSQKFLPIYNGFGRSLDAVAAAGRARDGSLSFLTAPALALGYFVSDRFHLAVQHWSRIRELEADAKSATLTSQDAAGRALLRHSAVAGVIDDVVAYAWANPDRVPEDIVPFLLEAAGERGLDDPTPLLAQAIVHPTDSHPHSRDRLAAFGFSLDPQRVAAAVALPEDGHKRLASYFADPVAVSRLVTAGLVGASHRASTEHREALTATASAVGEEAVALYENTKPIAIMMFVIAVPMLALAAWTLAFGLPGFGSESIILTVAFGLCGGFILLLGLQAVQRSRTPFMWLYPDRVEHRHLDRPIMWSEVRNYSAVNASGTMVTTFLLKRSAKFPKCVGFGGRGRIILNPGAWVVTIRSVPPQKLKAKGYIELIDRYAQAAAAREALATAPAELSPTQE</sequence>
<organism evidence="14 15">
    <name type="scientific">Devosia rhizoryzae</name>
    <dbReference type="NCBI Taxonomy" id="2774137"/>
    <lineage>
        <taxon>Bacteria</taxon>
        <taxon>Pseudomonadati</taxon>
        <taxon>Pseudomonadota</taxon>
        <taxon>Alphaproteobacteria</taxon>
        <taxon>Hyphomicrobiales</taxon>
        <taxon>Devosiaceae</taxon>
        <taxon>Devosia</taxon>
    </lineage>
</organism>
<dbReference type="PANTHER" id="PTHR43221">
    <property type="entry name" value="PROTEASE HTPX"/>
    <property type="match status" value="1"/>
</dbReference>
<dbReference type="Proteomes" id="UP000595857">
    <property type="component" value="Chromosome"/>
</dbReference>
<evidence type="ECO:0000256" key="5">
    <source>
        <dbReference type="ARBA" id="ARBA00022692"/>
    </source>
</evidence>
<evidence type="ECO:0000256" key="3">
    <source>
        <dbReference type="ARBA" id="ARBA00022475"/>
    </source>
</evidence>
<dbReference type="CDD" id="cd07328">
    <property type="entry name" value="M48_Ste24p_like"/>
    <property type="match status" value="1"/>
</dbReference>
<comment type="cofactor">
    <cofactor evidence="1">
        <name>Zn(2+)</name>
        <dbReference type="ChEBI" id="CHEBI:29105"/>
    </cofactor>
</comment>